<evidence type="ECO:0000256" key="2">
    <source>
        <dbReference type="ARBA" id="ARBA00009085"/>
    </source>
</evidence>
<dbReference type="GO" id="GO:0006508">
    <property type="term" value="P:proteolysis"/>
    <property type="evidence" value="ECO:0007669"/>
    <property type="project" value="UniProtKB-KW"/>
</dbReference>
<keyword evidence="4" id="KW-0645">Protease</keyword>
<dbReference type="PANTHER" id="PTHR21646">
    <property type="entry name" value="UBIQUITIN CARBOXYL-TERMINAL HYDROLASE"/>
    <property type="match status" value="1"/>
</dbReference>
<organism evidence="9 10">
    <name type="scientific">Caulochytrium protostelioides</name>
    <dbReference type="NCBI Taxonomy" id="1555241"/>
    <lineage>
        <taxon>Eukaryota</taxon>
        <taxon>Fungi</taxon>
        <taxon>Fungi incertae sedis</taxon>
        <taxon>Chytridiomycota</taxon>
        <taxon>Chytridiomycota incertae sedis</taxon>
        <taxon>Chytridiomycetes</taxon>
        <taxon>Caulochytriales</taxon>
        <taxon>Caulochytriaceae</taxon>
        <taxon>Caulochytrium</taxon>
    </lineage>
</organism>
<accession>A0A4P9X7Q6</accession>
<dbReference type="InterPro" id="IPR028889">
    <property type="entry name" value="USP"/>
</dbReference>
<dbReference type="AlphaFoldDB" id="A0A4P9X7Q6"/>
<dbReference type="InterPro" id="IPR050185">
    <property type="entry name" value="Ub_carboxyl-term_hydrolase"/>
</dbReference>
<dbReference type="PROSITE" id="PS50235">
    <property type="entry name" value="USP_3"/>
    <property type="match status" value="1"/>
</dbReference>
<reference evidence="10" key="1">
    <citation type="journal article" date="2018" name="Nat. Microbiol.">
        <title>Leveraging single-cell genomics to expand the fungal tree of life.</title>
        <authorList>
            <person name="Ahrendt S.R."/>
            <person name="Quandt C.A."/>
            <person name="Ciobanu D."/>
            <person name="Clum A."/>
            <person name="Salamov A."/>
            <person name="Andreopoulos B."/>
            <person name="Cheng J.F."/>
            <person name="Woyke T."/>
            <person name="Pelin A."/>
            <person name="Henrissat B."/>
            <person name="Reynolds N.K."/>
            <person name="Benny G.L."/>
            <person name="Smith M.E."/>
            <person name="James T.Y."/>
            <person name="Grigoriev I.V."/>
        </authorList>
    </citation>
    <scope>NUCLEOTIDE SEQUENCE [LARGE SCALE GENOMIC DNA]</scope>
    <source>
        <strain evidence="10">ATCC 52028</strain>
    </source>
</reference>
<gene>
    <name evidence="9" type="ORF">CXG81DRAFT_12204</name>
</gene>
<evidence type="ECO:0000256" key="5">
    <source>
        <dbReference type="ARBA" id="ARBA00022786"/>
    </source>
</evidence>
<dbReference type="EMBL" id="ML014178">
    <property type="protein sequence ID" value="RKP01268.1"/>
    <property type="molecule type" value="Genomic_DNA"/>
</dbReference>
<keyword evidence="7" id="KW-0788">Thiol protease</keyword>
<proteinExistence type="inferred from homology"/>
<evidence type="ECO:0000256" key="6">
    <source>
        <dbReference type="ARBA" id="ARBA00022801"/>
    </source>
</evidence>
<dbReference type="PROSITE" id="PS00972">
    <property type="entry name" value="USP_1"/>
    <property type="match status" value="1"/>
</dbReference>
<evidence type="ECO:0000256" key="7">
    <source>
        <dbReference type="ARBA" id="ARBA00022807"/>
    </source>
</evidence>
<dbReference type="EC" id="3.4.19.12" evidence="3"/>
<dbReference type="InterPro" id="IPR018200">
    <property type="entry name" value="USP_CS"/>
</dbReference>
<dbReference type="Gene3D" id="3.90.70.10">
    <property type="entry name" value="Cysteine proteinases"/>
    <property type="match status" value="1"/>
</dbReference>
<dbReference type="PROSITE" id="PS00973">
    <property type="entry name" value="USP_2"/>
    <property type="match status" value="1"/>
</dbReference>
<dbReference type="Proteomes" id="UP000274922">
    <property type="component" value="Unassembled WGS sequence"/>
</dbReference>
<dbReference type="OrthoDB" id="292964at2759"/>
<keyword evidence="10" id="KW-1185">Reference proteome</keyword>
<dbReference type="InterPro" id="IPR001394">
    <property type="entry name" value="Peptidase_C19_UCH"/>
</dbReference>
<dbReference type="PANTHER" id="PTHR21646:SF24">
    <property type="entry name" value="UBIQUITIN CARBOXYL-TERMINAL HYDROLASE"/>
    <property type="match status" value="1"/>
</dbReference>
<dbReference type="GO" id="GO:0016579">
    <property type="term" value="P:protein deubiquitination"/>
    <property type="evidence" value="ECO:0007669"/>
    <property type="project" value="InterPro"/>
</dbReference>
<dbReference type="SUPFAM" id="SSF54001">
    <property type="entry name" value="Cysteine proteinases"/>
    <property type="match status" value="1"/>
</dbReference>
<evidence type="ECO:0000259" key="8">
    <source>
        <dbReference type="PROSITE" id="PS50235"/>
    </source>
</evidence>
<dbReference type="Pfam" id="PF00443">
    <property type="entry name" value="UCH"/>
    <property type="match status" value="1"/>
</dbReference>
<dbReference type="CDD" id="cd02674">
    <property type="entry name" value="Peptidase_C19R"/>
    <property type="match status" value="1"/>
</dbReference>
<dbReference type="InterPro" id="IPR038765">
    <property type="entry name" value="Papain-like_cys_pep_sf"/>
</dbReference>
<evidence type="ECO:0000256" key="4">
    <source>
        <dbReference type="ARBA" id="ARBA00022670"/>
    </source>
</evidence>
<evidence type="ECO:0000256" key="1">
    <source>
        <dbReference type="ARBA" id="ARBA00000707"/>
    </source>
</evidence>
<comment type="catalytic activity">
    <reaction evidence="1">
        <text>Thiol-dependent hydrolysis of ester, thioester, amide, peptide and isopeptide bonds formed by the C-terminal Gly of ubiquitin (a 76-residue protein attached to proteins as an intracellular targeting signal).</text>
        <dbReference type="EC" id="3.4.19.12"/>
    </reaction>
</comment>
<dbReference type="STRING" id="1555241.A0A4P9X7Q6"/>
<keyword evidence="6" id="KW-0378">Hydrolase</keyword>
<evidence type="ECO:0000256" key="3">
    <source>
        <dbReference type="ARBA" id="ARBA00012759"/>
    </source>
</evidence>
<comment type="similarity">
    <text evidence="2">Belongs to the peptidase C19 family.</text>
</comment>
<feature type="non-terminal residue" evidence="9">
    <location>
        <position position="357"/>
    </location>
</feature>
<evidence type="ECO:0000313" key="9">
    <source>
        <dbReference type="EMBL" id="RKP01268.1"/>
    </source>
</evidence>
<protein>
    <recommendedName>
        <fullName evidence="3">ubiquitinyl hydrolase 1</fullName>
        <ecNumber evidence="3">3.4.19.12</ecNumber>
    </recommendedName>
</protein>
<name>A0A4P9X7Q6_9FUNG</name>
<sequence>MKTLGVTGLRNLGNTCFMNSALQCLSNALPLTVYLLSNRWVSELNVDNPLGMRGEVATAYAKLVQTLWTHNHPTLGPGTGLGAVAPTHFKETIGRFNSLFAGYYQQDSQELLGFLLDGLHEDLNRVRKKPYTEVPSMEGQPDVLVAKTMWDLHLQRNNSIIVDLFQGQLKSSVKCTHCSNVSVTFDPYMFLSLPVPDRRQRLVRLHAFTKIETLGEEDTWYCPKCQAMRQVHKKLEIWSTPELLVLHLKRFSSGSRHMSSFRAAVGNKIDGLVAAPITGLDLSGKVLQPTLQQEGAVYDLFAVSNHFGSMGGGHYTANAKNALDGHWYNFDDSSTQRIHNIETDIVTSSVYFLFYRR</sequence>
<keyword evidence="5" id="KW-0833">Ubl conjugation pathway</keyword>
<feature type="domain" description="USP" evidence="8">
    <location>
        <begin position="7"/>
        <end position="357"/>
    </location>
</feature>
<dbReference type="GO" id="GO:0004843">
    <property type="term" value="F:cysteine-type deubiquitinase activity"/>
    <property type="evidence" value="ECO:0007669"/>
    <property type="project" value="UniProtKB-EC"/>
</dbReference>
<evidence type="ECO:0000313" key="10">
    <source>
        <dbReference type="Proteomes" id="UP000274922"/>
    </source>
</evidence>